<name>A0A2A4Z916_9PROT</name>
<dbReference type="PIRSF" id="PIRSF032126">
    <property type="entry name" value="F0F1_ATP_synthase_subunit_I"/>
    <property type="match status" value="1"/>
</dbReference>
<keyword evidence="1" id="KW-0813">Transport</keyword>
<evidence type="ECO:0000256" key="2">
    <source>
        <dbReference type="SAM" id="Phobius"/>
    </source>
</evidence>
<comment type="caution">
    <text evidence="3">The sequence shown here is derived from an EMBL/GenBank/DDBJ whole genome shotgun (WGS) entry which is preliminary data.</text>
</comment>
<accession>A0A2A4Z916</accession>
<proteinExistence type="inferred from homology"/>
<dbReference type="InterPro" id="IPR032820">
    <property type="entry name" value="ATPase_put"/>
</dbReference>
<dbReference type="EMBL" id="NVUS01000002">
    <property type="protein sequence ID" value="PCJ03482.1"/>
    <property type="molecule type" value="Genomic_DNA"/>
</dbReference>
<organism evidence="3">
    <name type="scientific">OCS116 cluster bacterium</name>
    <dbReference type="NCBI Taxonomy" id="2030921"/>
    <lineage>
        <taxon>Bacteria</taxon>
        <taxon>Pseudomonadati</taxon>
        <taxon>Pseudomonadota</taxon>
        <taxon>Alphaproteobacteria</taxon>
        <taxon>OCS116 cluster</taxon>
    </lineage>
</organism>
<evidence type="ECO:0000256" key="1">
    <source>
        <dbReference type="PIRNR" id="PIRNR032126"/>
    </source>
</evidence>
<dbReference type="GO" id="GO:0045259">
    <property type="term" value="C:proton-transporting ATP synthase complex"/>
    <property type="evidence" value="ECO:0007669"/>
    <property type="project" value="UniProtKB-UniRule"/>
</dbReference>
<keyword evidence="1" id="KW-0375">Hydrogen ion transport</keyword>
<protein>
    <recommendedName>
        <fullName evidence="1">ATP synthase protein I</fullName>
    </recommendedName>
</protein>
<reference evidence="3" key="2">
    <citation type="journal article" date="2018" name="ISME J.">
        <title>A dynamic microbial community with high functional redundancy inhabits the cold, oxic subseafloor aquifer.</title>
        <authorList>
            <person name="Tully B.J."/>
            <person name="Wheat C.G."/>
            <person name="Glazer B.T."/>
            <person name="Huber J.A."/>
        </authorList>
    </citation>
    <scope>NUCLEOTIDE SEQUENCE</scope>
    <source>
        <strain evidence="3">NORP83</strain>
    </source>
</reference>
<feature type="transmembrane region" description="Helical" evidence="2">
    <location>
        <begin position="68"/>
        <end position="86"/>
    </location>
</feature>
<feature type="transmembrane region" description="Helical" evidence="2">
    <location>
        <begin position="38"/>
        <end position="56"/>
    </location>
</feature>
<gene>
    <name evidence="3" type="ORF">COB13_02340</name>
</gene>
<keyword evidence="1" id="KW-0406">Ion transport</keyword>
<dbReference type="InterPro" id="IPR016989">
    <property type="entry name" value="Atp1_alphaprobac"/>
</dbReference>
<reference key="1">
    <citation type="submission" date="2017-08" db="EMBL/GenBank/DDBJ databases">
        <title>A dynamic microbial community with high functional redundancy inhabits the cold, oxic subseafloor aquifer.</title>
        <authorList>
            <person name="Tully B.J."/>
            <person name="Wheat C.G."/>
            <person name="Glazer B.T."/>
            <person name="Huber J.A."/>
        </authorList>
    </citation>
    <scope>NUCLEOTIDE SEQUENCE [LARGE SCALE GENOMIC DNA]</scope>
</reference>
<sequence>MTEPKTDKLKEFDEKLKLAKKPKEVKEKSQEHKAMSNAYGYATELLAGFVIGAIMGWSLDNWLDTKPLFMIVFIFIGAGAGIFNVIKSSQRDFREQQAAEQAAADERKNDKN</sequence>
<dbReference type="AlphaFoldDB" id="A0A2A4Z916"/>
<keyword evidence="2" id="KW-0812">Transmembrane</keyword>
<keyword evidence="2" id="KW-1133">Transmembrane helix</keyword>
<keyword evidence="1 2" id="KW-0472">Membrane</keyword>
<evidence type="ECO:0000313" key="3">
    <source>
        <dbReference type="EMBL" id="PCJ03482.1"/>
    </source>
</evidence>
<comment type="function">
    <text evidence="1">A possible function for this protein is to guide the assembly of the membrane sector of the ATPase enzyme complex.</text>
</comment>
<comment type="similarity">
    <text evidence="1">Belongs to the bacterial AtpI family.</text>
</comment>
<dbReference type="Pfam" id="PF09527">
    <property type="entry name" value="ATPase_gene1"/>
    <property type="match status" value="1"/>
</dbReference>
<dbReference type="GO" id="GO:1902600">
    <property type="term" value="P:proton transmembrane transport"/>
    <property type="evidence" value="ECO:0007669"/>
    <property type="project" value="UniProtKB-KW"/>
</dbReference>